<dbReference type="AlphaFoldDB" id="A0A3M6Q048"/>
<accession>A0A3M6Q048</accession>
<evidence type="ECO:0000313" key="2">
    <source>
        <dbReference type="EMBL" id="RMW96094.1"/>
    </source>
</evidence>
<evidence type="ECO:0000259" key="1">
    <source>
        <dbReference type="Pfam" id="PF00534"/>
    </source>
</evidence>
<organism evidence="2 3">
    <name type="scientific">Allofranklinella schreckenbergeri</name>
    <dbReference type="NCBI Taxonomy" id="1076744"/>
    <lineage>
        <taxon>Bacteria</taxon>
        <taxon>Pseudomonadati</taxon>
        <taxon>Pseudomonadota</taxon>
        <taxon>Betaproteobacteria</taxon>
        <taxon>Burkholderiales</taxon>
        <taxon>Comamonadaceae</taxon>
        <taxon>Allofranklinella</taxon>
    </lineage>
</organism>
<name>A0A3M6Q048_9BURK</name>
<dbReference type="PANTHER" id="PTHR12526:SF635">
    <property type="entry name" value="GLYCOSYL TRANSFERASE GROUP 1"/>
    <property type="match status" value="1"/>
</dbReference>
<protein>
    <submittedName>
        <fullName evidence="2">Glycosyltransferase</fullName>
    </submittedName>
</protein>
<evidence type="ECO:0000313" key="3">
    <source>
        <dbReference type="Proteomes" id="UP000267521"/>
    </source>
</evidence>
<dbReference type="SUPFAM" id="SSF53756">
    <property type="entry name" value="UDP-Glycosyltransferase/glycogen phosphorylase"/>
    <property type="match status" value="1"/>
</dbReference>
<keyword evidence="2" id="KW-0808">Transferase</keyword>
<reference evidence="2 3" key="1">
    <citation type="submission" date="2018-10" db="EMBL/GenBank/DDBJ databases">
        <title>Comamonadaceae CDC group NO-1 genome sequencing and assembly.</title>
        <authorList>
            <person name="Bernier A.-M."/>
            <person name="Bernard K."/>
        </authorList>
    </citation>
    <scope>NUCLEOTIDE SEQUENCE [LARGE SCALE GENOMIC DNA]</scope>
    <source>
        <strain evidence="2 3">NML970147</strain>
    </source>
</reference>
<dbReference type="CDD" id="cd03801">
    <property type="entry name" value="GT4_PimA-like"/>
    <property type="match status" value="1"/>
</dbReference>
<dbReference type="Gene3D" id="3.40.50.2000">
    <property type="entry name" value="Glycogen Phosphorylase B"/>
    <property type="match status" value="2"/>
</dbReference>
<dbReference type="Proteomes" id="UP000267521">
    <property type="component" value="Unassembled WGS sequence"/>
</dbReference>
<comment type="caution">
    <text evidence="2">The sequence shown here is derived from an EMBL/GenBank/DDBJ whole genome shotgun (WGS) entry which is preliminary data.</text>
</comment>
<dbReference type="RefSeq" id="WP_122238890.1">
    <property type="nucleotide sequence ID" value="NZ_RDQM01000013.1"/>
</dbReference>
<dbReference type="InterPro" id="IPR001296">
    <property type="entry name" value="Glyco_trans_1"/>
</dbReference>
<dbReference type="Pfam" id="PF00534">
    <property type="entry name" value="Glycos_transf_1"/>
    <property type="match status" value="1"/>
</dbReference>
<feature type="domain" description="Glycosyl transferase family 1" evidence="1">
    <location>
        <begin position="169"/>
        <end position="323"/>
    </location>
</feature>
<dbReference type="PANTHER" id="PTHR12526">
    <property type="entry name" value="GLYCOSYLTRANSFERASE"/>
    <property type="match status" value="1"/>
</dbReference>
<dbReference type="GO" id="GO:0016757">
    <property type="term" value="F:glycosyltransferase activity"/>
    <property type="evidence" value="ECO:0007669"/>
    <property type="project" value="InterPro"/>
</dbReference>
<proteinExistence type="predicted"/>
<sequence length="342" mass="37831">MNIIVTASQTPFIGGGAFNHIQGLVGALQRDGHRVELVRFPFQFQPEASIQALMRHCESLDLSRPNGQRVDRLISLQFPGYGVHHPHHIVWVMHQHRAVYELYDPAHASAELQALRADVHAYDQRVLPRARRLFANSARVAERLQQYNGLAAQPLAHPPALAERFVCAEAQNYIFFPSRLESLKRQHLLIEAARHLRSPVAILIAGTGGQQDALQRLIAQHGLEQRVKLLGHLGEAEKLAFYAHALAVFFGPFDEDYGYITLEAMLAAKPVITCTDSGGPLAFVVDGETGLIVPPEPQALAAAIDRLHSQPAAAARMGRAGRARYQQLGIDWRHTIDALLQA</sequence>
<gene>
    <name evidence="2" type="ORF">EBQ26_10055</name>
</gene>
<dbReference type="EMBL" id="RDQM01000013">
    <property type="protein sequence ID" value="RMW96094.1"/>
    <property type="molecule type" value="Genomic_DNA"/>
</dbReference>